<dbReference type="PIRSF" id="PIRSF005639">
    <property type="entry name" value="Glut_amidoT_SNO"/>
    <property type="match status" value="1"/>
</dbReference>
<dbReference type="HAMAP" id="MF_01615">
    <property type="entry name" value="PdxT"/>
    <property type="match status" value="1"/>
</dbReference>
<evidence type="ECO:0000256" key="1">
    <source>
        <dbReference type="ARBA" id="ARBA00008345"/>
    </source>
</evidence>
<keyword evidence="5 10" id="KW-0456">Lyase</keyword>
<dbReference type="PROSITE" id="PS01236">
    <property type="entry name" value="PDXT_SNO_1"/>
    <property type="match status" value="1"/>
</dbReference>
<dbReference type="GO" id="GO:0006543">
    <property type="term" value="P:L-glutamine catabolic process"/>
    <property type="evidence" value="ECO:0007669"/>
    <property type="project" value="UniProtKB-UniRule"/>
</dbReference>
<evidence type="ECO:0000256" key="11">
    <source>
        <dbReference type="PIRSR" id="PIRSR005639-1"/>
    </source>
</evidence>
<dbReference type="GO" id="GO:1903600">
    <property type="term" value="C:glutaminase complex"/>
    <property type="evidence" value="ECO:0007669"/>
    <property type="project" value="TreeGrafter"/>
</dbReference>
<dbReference type="UniPathway" id="UPA00245"/>
<dbReference type="GO" id="GO:0042823">
    <property type="term" value="P:pyridoxal phosphate biosynthetic process"/>
    <property type="evidence" value="ECO:0007669"/>
    <property type="project" value="UniProtKB-UniRule"/>
</dbReference>
<dbReference type="EC" id="4.3.3.6" evidence="10"/>
<comment type="catalytic activity">
    <reaction evidence="6 10">
        <text>aldehydo-D-ribose 5-phosphate + D-glyceraldehyde 3-phosphate + L-glutamine = pyridoxal 5'-phosphate + L-glutamate + phosphate + 3 H2O + H(+)</text>
        <dbReference type="Rhea" id="RHEA:31507"/>
        <dbReference type="ChEBI" id="CHEBI:15377"/>
        <dbReference type="ChEBI" id="CHEBI:15378"/>
        <dbReference type="ChEBI" id="CHEBI:29985"/>
        <dbReference type="ChEBI" id="CHEBI:43474"/>
        <dbReference type="ChEBI" id="CHEBI:58273"/>
        <dbReference type="ChEBI" id="CHEBI:58359"/>
        <dbReference type="ChEBI" id="CHEBI:59776"/>
        <dbReference type="ChEBI" id="CHEBI:597326"/>
        <dbReference type="EC" id="4.3.3.6"/>
    </reaction>
</comment>
<feature type="binding site" evidence="10 12">
    <location>
        <begin position="133"/>
        <end position="134"/>
    </location>
    <ligand>
        <name>L-glutamine</name>
        <dbReference type="ChEBI" id="CHEBI:58359"/>
    </ligand>
</feature>
<keyword evidence="2 10" id="KW-0378">Hydrolase</keyword>
<feature type="active site" description="Charge relay system" evidence="10 11">
    <location>
        <position position="171"/>
    </location>
</feature>
<protein>
    <recommendedName>
        <fullName evidence="10">Pyridoxal 5'-phosphate synthase subunit PdxT</fullName>
        <ecNumber evidence="10">4.3.3.6</ecNumber>
    </recommendedName>
    <alternativeName>
        <fullName evidence="10">Pdx2</fullName>
    </alternativeName>
    <alternativeName>
        <fullName evidence="10">Pyridoxal 5'-phosphate synthase glutaminase subunit</fullName>
        <ecNumber evidence="10">3.5.1.2</ecNumber>
    </alternativeName>
</protein>
<dbReference type="GO" id="GO:0036381">
    <property type="term" value="F:pyridoxal 5'-phosphate synthase (glutamine hydrolysing) activity"/>
    <property type="evidence" value="ECO:0007669"/>
    <property type="project" value="UniProtKB-UniRule"/>
</dbReference>
<evidence type="ECO:0000256" key="7">
    <source>
        <dbReference type="ARBA" id="ARBA00049534"/>
    </source>
</evidence>
<comment type="subunit">
    <text evidence="9 10">In the presence of PdxS, forms a dodecamer of heterodimers. Only shows activity in the heterodimer.</text>
</comment>
<dbReference type="InterPro" id="IPR002161">
    <property type="entry name" value="PdxT/SNO"/>
</dbReference>
<evidence type="ECO:0000313" key="14">
    <source>
        <dbReference type="Proteomes" id="UP000184476"/>
    </source>
</evidence>
<dbReference type="PROSITE" id="PS51130">
    <property type="entry name" value="PDXT_SNO_2"/>
    <property type="match status" value="1"/>
</dbReference>
<evidence type="ECO:0000256" key="4">
    <source>
        <dbReference type="ARBA" id="ARBA00022962"/>
    </source>
</evidence>
<dbReference type="OrthoDB" id="9810320at2"/>
<keyword evidence="14" id="KW-1185">Reference proteome</keyword>
<feature type="binding site" evidence="10 12">
    <location>
        <begin position="46"/>
        <end position="48"/>
    </location>
    <ligand>
        <name>L-glutamine</name>
        <dbReference type="ChEBI" id="CHEBI:58359"/>
    </ligand>
</feature>
<comment type="function">
    <text evidence="8 10">Catalyzes the hydrolysis of glutamine to glutamate and ammonia as part of the biosynthesis of pyridoxal 5'-phosphate. The resulting ammonia molecule is channeled to the active site of PdxS.</text>
</comment>
<dbReference type="Proteomes" id="UP000184476">
    <property type="component" value="Unassembled WGS sequence"/>
</dbReference>
<dbReference type="GO" id="GO:0005829">
    <property type="term" value="C:cytosol"/>
    <property type="evidence" value="ECO:0007669"/>
    <property type="project" value="TreeGrafter"/>
</dbReference>
<dbReference type="EMBL" id="FQVL01000003">
    <property type="protein sequence ID" value="SHE76872.1"/>
    <property type="molecule type" value="Genomic_DNA"/>
</dbReference>
<evidence type="ECO:0000256" key="5">
    <source>
        <dbReference type="ARBA" id="ARBA00023239"/>
    </source>
</evidence>
<evidence type="ECO:0000313" key="13">
    <source>
        <dbReference type="EMBL" id="SHE76872.1"/>
    </source>
</evidence>
<dbReference type="InterPro" id="IPR029062">
    <property type="entry name" value="Class_I_gatase-like"/>
</dbReference>
<comment type="similarity">
    <text evidence="1 10">Belongs to the glutaminase PdxT/SNO family.</text>
</comment>
<comment type="catalytic activity">
    <reaction evidence="7 10">
        <text>L-glutamine + H2O = L-glutamate + NH4(+)</text>
        <dbReference type="Rhea" id="RHEA:15889"/>
        <dbReference type="ChEBI" id="CHEBI:15377"/>
        <dbReference type="ChEBI" id="CHEBI:28938"/>
        <dbReference type="ChEBI" id="CHEBI:29985"/>
        <dbReference type="ChEBI" id="CHEBI:58359"/>
        <dbReference type="EC" id="3.5.1.2"/>
    </reaction>
</comment>
<dbReference type="CDD" id="cd01749">
    <property type="entry name" value="GATase1_PB"/>
    <property type="match status" value="1"/>
</dbReference>
<dbReference type="SUPFAM" id="SSF52317">
    <property type="entry name" value="Class I glutamine amidotransferase-like"/>
    <property type="match status" value="1"/>
</dbReference>
<evidence type="ECO:0000256" key="8">
    <source>
        <dbReference type="ARBA" id="ARBA00054599"/>
    </source>
</evidence>
<evidence type="ECO:0000256" key="3">
    <source>
        <dbReference type="ARBA" id="ARBA00022898"/>
    </source>
</evidence>
<comment type="pathway">
    <text evidence="10">Cofactor biosynthesis; pyridoxal 5'-phosphate biosynthesis.</text>
</comment>
<evidence type="ECO:0000256" key="6">
    <source>
        <dbReference type="ARBA" id="ARBA00047992"/>
    </source>
</evidence>
<dbReference type="GO" id="GO:0004359">
    <property type="term" value="F:glutaminase activity"/>
    <property type="evidence" value="ECO:0007669"/>
    <property type="project" value="UniProtKB-UniRule"/>
</dbReference>
<dbReference type="Pfam" id="PF01174">
    <property type="entry name" value="SNO"/>
    <property type="match status" value="1"/>
</dbReference>
<dbReference type="NCBIfam" id="TIGR03800">
    <property type="entry name" value="PLP_synth_Pdx2"/>
    <property type="match status" value="1"/>
</dbReference>
<dbReference type="EC" id="3.5.1.2" evidence="10"/>
<evidence type="ECO:0000256" key="12">
    <source>
        <dbReference type="PIRSR" id="PIRSR005639-2"/>
    </source>
</evidence>
<feature type="binding site" evidence="10 12">
    <location>
        <position position="105"/>
    </location>
    <ligand>
        <name>L-glutamine</name>
        <dbReference type="ChEBI" id="CHEBI:58359"/>
    </ligand>
</feature>
<dbReference type="RefSeq" id="WP_073154162.1">
    <property type="nucleotide sequence ID" value="NZ_FQVL01000003.1"/>
</dbReference>
<dbReference type="STRING" id="112248.SAMN05444392_10363"/>
<dbReference type="InterPro" id="IPR021196">
    <property type="entry name" value="PdxT/SNO_CS"/>
</dbReference>
<evidence type="ECO:0000256" key="10">
    <source>
        <dbReference type="HAMAP-Rule" id="MF_01615"/>
    </source>
</evidence>
<keyword evidence="4 10" id="KW-0315">Glutamine amidotransferase</keyword>
<dbReference type="Gene3D" id="3.40.50.880">
    <property type="match status" value="1"/>
</dbReference>
<organism evidence="13 14">
    <name type="scientific">Seinonella peptonophila</name>
    <dbReference type="NCBI Taxonomy" id="112248"/>
    <lineage>
        <taxon>Bacteria</taxon>
        <taxon>Bacillati</taxon>
        <taxon>Bacillota</taxon>
        <taxon>Bacilli</taxon>
        <taxon>Bacillales</taxon>
        <taxon>Thermoactinomycetaceae</taxon>
        <taxon>Seinonella</taxon>
    </lineage>
</organism>
<keyword evidence="3 10" id="KW-0663">Pyridoxal phosphate</keyword>
<dbReference type="GO" id="GO:0008614">
    <property type="term" value="P:pyridoxine metabolic process"/>
    <property type="evidence" value="ECO:0007669"/>
    <property type="project" value="TreeGrafter"/>
</dbReference>
<evidence type="ECO:0000256" key="9">
    <source>
        <dbReference type="ARBA" id="ARBA00064749"/>
    </source>
</evidence>
<feature type="active site" description="Charge relay system" evidence="10 11">
    <location>
        <position position="169"/>
    </location>
</feature>
<proteinExistence type="inferred from homology"/>
<accession>A0A1M4W7C5</accession>
<dbReference type="AlphaFoldDB" id="A0A1M4W7C5"/>
<feature type="active site" description="Nucleophile" evidence="10 11">
    <location>
        <position position="78"/>
    </location>
</feature>
<name>A0A1M4W7C5_9BACL</name>
<evidence type="ECO:0000256" key="2">
    <source>
        <dbReference type="ARBA" id="ARBA00022801"/>
    </source>
</evidence>
<dbReference type="PROSITE" id="PS51273">
    <property type="entry name" value="GATASE_TYPE_1"/>
    <property type="match status" value="1"/>
</dbReference>
<dbReference type="FunFam" id="3.40.50.880:FF:000010">
    <property type="entry name" value="uncharacterized protein LOC100176842 isoform X2"/>
    <property type="match status" value="1"/>
</dbReference>
<reference evidence="13 14" key="1">
    <citation type="submission" date="2016-11" db="EMBL/GenBank/DDBJ databases">
        <authorList>
            <person name="Jaros S."/>
            <person name="Januszkiewicz K."/>
            <person name="Wedrychowicz H."/>
        </authorList>
    </citation>
    <scope>NUCLEOTIDE SEQUENCE [LARGE SCALE GENOMIC DNA]</scope>
    <source>
        <strain evidence="13 14">DSM 44666</strain>
    </source>
</reference>
<dbReference type="PANTHER" id="PTHR31559:SF0">
    <property type="entry name" value="PYRIDOXAL 5'-PHOSPHATE SYNTHASE SUBUNIT SNO1-RELATED"/>
    <property type="match status" value="1"/>
</dbReference>
<dbReference type="PANTHER" id="PTHR31559">
    <property type="entry name" value="PYRIDOXAL 5'-PHOSPHATE SYNTHASE SUBUNIT SNO"/>
    <property type="match status" value="1"/>
</dbReference>
<gene>
    <name evidence="10" type="primary">pdxT</name>
    <name evidence="13" type="ORF">SAMN05444392_10363</name>
</gene>
<sequence>MKIGILALQGAVSEHLTMLNQLDVDPVLVKNESDLTGLNGLIIPGGESTTIARLMHLNQLMEPIKLRAKQGLPMMGTCAGLIILAQHIHEQSDVHLGILNVTVSRNAFGRQRDSFEQLITVKGLEEAFPAVFIRAPLVEDIGEDVEVLATVDHQIVAVKQGQLIGLSFHPELTSDVRFHQLFVENCRSVNKNI</sequence>